<keyword evidence="3 7" id="KW-0547">Nucleotide-binding</keyword>
<dbReference type="PROSITE" id="PS00297">
    <property type="entry name" value="HSP70_1"/>
    <property type="match status" value="1"/>
</dbReference>
<dbReference type="GO" id="GO:0140662">
    <property type="term" value="F:ATP-dependent protein folding chaperone"/>
    <property type="evidence" value="ECO:0007669"/>
    <property type="project" value="InterPro"/>
</dbReference>
<dbReference type="InterPro" id="IPR029047">
    <property type="entry name" value="HSP70_peptide-bd_sf"/>
</dbReference>
<evidence type="ECO:0000313" key="11">
    <source>
        <dbReference type="Proteomes" id="UP000178249"/>
    </source>
</evidence>
<dbReference type="InterPro" id="IPR018181">
    <property type="entry name" value="Heat_shock_70_CS"/>
</dbReference>
<evidence type="ECO:0000256" key="6">
    <source>
        <dbReference type="ARBA" id="ARBA00023186"/>
    </source>
</evidence>
<keyword evidence="4 7" id="KW-0067">ATP-binding</keyword>
<dbReference type="FunFam" id="3.90.640.10:FF:000003">
    <property type="entry name" value="Molecular chaperone DnaK"/>
    <property type="match status" value="1"/>
</dbReference>
<dbReference type="HAMAP" id="MF_00332">
    <property type="entry name" value="DnaK"/>
    <property type="match status" value="1"/>
</dbReference>
<sequence>MSKILGIDLGTTNSAMAIVEGGEPRIIENAEGNRTTPSIVALSKTGERLAGLIAKRQAVTNPKNTIYQIKRFIGHTFDEPAVQKDRAAVPYEMRKAENGGIEVLMGDTWYRPEEISAMILGKLKADAEAKLGEKITEAVITVPAYFNDSQRQATKDAGKIAGLDVKRIIPEPTAAALAYGFDKKKDEKIAVFDFGGGTFDISILEVGSDVIEVKSVDGDAHLGGKDLDQKVMQFLAEEFKKESGIDVLNDPLARQRLDEAAEKAKIELSTAVETEVNIPFITSDSSGPRHLLIKFTRAKLEELSQEFIDRALMITKRAMEASPFKVGEIHEVVLVGGQTRMPALQKAVEEFFGKKPHMGVNPDEVVAAGAAIQGGILAGDVKDILLLDVIPLSLGIETMGSVATKLIERNTTIPTSRSQVFSTAADNQTSVEIHIVQGERAMASDNKSLGRFILDGIPPAPRGMPQVEVTFDVDANGILNVKAKDKTSNKEQSIRIEARSGLSEADIERMKKDADAHADQDKRARELAEVRNVADSLVYTAEKALTDHAAKIPEDVKKTITDAIAKVKEENGKGDTEAITSVTKTLSTEMQKIGQYVQNAEGGGKSEGGAGSSTSSGQDEQKPPESAAGQGPVTDV</sequence>
<evidence type="ECO:0000256" key="5">
    <source>
        <dbReference type="ARBA" id="ARBA00023016"/>
    </source>
</evidence>
<dbReference type="Gene3D" id="3.90.640.10">
    <property type="entry name" value="Actin, Chain A, domain 4"/>
    <property type="match status" value="1"/>
</dbReference>
<dbReference type="InterPro" id="IPR043129">
    <property type="entry name" value="ATPase_NBD"/>
</dbReference>
<dbReference type="SUPFAM" id="SSF53067">
    <property type="entry name" value="Actin-like ATPase domain"/>
    <property type="match status" value="2"/>
</dbReference>
<dbReference type="InterPro" id="IPR029048">
    <property type="entry name" value="HSP70_C_sf"/>
</dbReference>
<evidence type="ECO:0000256" key="8">
    <source>
        <dbReference type="RuleBase" id="RU003322"/>
    </source>
</evidence>
<accession>A0A1F6C2B5</accession>
<dbReference type="FunFam" id="3.30.420.40:FF:000004">
    <property type="entry name" value="Molecular chaperone DnaK"/>
    <property type="match status" value="1"/>
</dbReference>
<evidence type="ECO:0000256" key="4">
    <source>
        <dbReference type="ARBA" id="ARBA00022840"/>
    </source>
</evidence>
<dbReference type="Gene3D" id="1.20.1270.10">
    <property type="match status" value="1"/>
</dbReference>
<dbReference type="InterPro" id="IPR012725">
    <property type="entry name" value="Chaperone_DnaK"/>
</dbReference>
<dbReference type="Pfam" id="PF00012">
    <property type="entry name" value="HSP70"/>
    <property type="match status" value="1"/>
</dbReference>
<organism evidence="10 11">
    <name type="scientific">Candidatus Kaiserbacteria bacterium RIFCSPHIGHO2_01_FULL_48_10</name>
    <dbReference type="NCBI Taxonomy" id="1798476"/>
    <lineage>
        <taxon>Bacteria</taxon>
        <taxon>Candidatus Kaiseribacteriota</taxon>
    </lineage>
</organism>
<evidence type="ECO:0000256" key="2">
    <source>
        <dbReference type="ARBA" id="ARBA00022553"/>
    </source>
</evidence>
<protein>
    <recommendedName>
        <fullName evidence="7">Chaperone protein DnaK</fullName>
    </recommendedName>
    <alternativeName>
        <fullName evidence="7">HSP70</fullName>
    </alternativeName>
    <alternativeName>
        <fullName evidence="7">Heat shock 70 kDa protein</fullName>
    </alternativeName>
    <alternativeName>
        <fullName evidence="7">Heat shock protein 70</fullName>
    </alternativeName>
</protein>
<comment type="function">
    <text evidence="7">Acts as a chaperone.</text>
</comment>
<comment type="caution">
    <text evidence="10">The sequence shown here is derived from an EMBL/GenBank/DDBJ whole genome shotgun (WGS) entry which is preliminary data.</text>
</comment>
<dbReference type="PANTHER" id="PTHR19375">
    <property type="entry name" value="HEAT SHOCK PROTEIN 70KDA"/>
    <property type="match status" value="1"/>
</dbReference>
<dbReference type="NCBIfam" id="TIGR02350">
    <property type="entry name" value="prok_dnaK"/>
    <property type="match status" value="1"/>
</dbReference>
<evidence type="ECO:0000256" key="1">
    <source>
        <dbReference type="ARBA" id="ARBA00007381"/>
    </source>
</evidence>
<dbReference type="Gene3D" id="2.60.34.10">
    <property type="entry name" value="Substrate Binding Domain Of DNAk, Chain A, domain 1"/>
    <property type="match status" value="1"/>
</dbReference>
<dbReference type="EMBL" id="MFKP01000044">
    <property type="protein sequence ID" value="OGG43329.1"/>
    <property type="molecule type" value="Genomic_DNA"/>
</dbReference>
<dbReference type="PROSITE" id="PS01036">
    <property type="entry name" value="HSP70_3"/>
    <property type="match status" value="1"/>
</dbReference>
<dbReference type="GO" id="GO:0051082">
    <property type="term" value="F:unfolded protein binding"/>
    <property type="evidence" value="ECO:0007669"/>
    <property type="project" value="InterPro"/>
</dbReference>
<reference evidence="10 11" key="1">
    <citation type="journal article" date="2016" name="Nat. Commun.">
        <title>Thousands of microbial genomes shed light on interconnected biogeochemical processes in an aquifer system.</title>
        <authorList>
            <person name="Anantharaman K."/>
            <person name="Brown C.T."/>
            <person name="Hug L.A."/>
            <person name="Sharon I."/>
            <person name="Castelle C.J."/>
            <person name="Probst A.J."/>
            <person name="Thomas B.C."/>
            <person name="Singh A."/>
            <person name="Wilkins M.J."/>
            <person name="Karaoz U."/>
            <person name="Brodie E.L."/>
            <person name="Williams K.H."/>
            <person name="Hubbard S.S."/>
            <person name="Banfield J.F."/>
        </authorList>
    </citation>
    <scope>NUCLEOTIDE SEQUENCE [LARGE SCALE GENOMIC DNA]</scope>
</reference>
<proteinExistence type="evidence at transcript level"/>
<dbReference type="InterPro" id="IPR013126">
    <property type="entry name" value="Hsp_70_fam"/>
</dbReference>
<feature type="region of interest" description="Disordered" evidence="9">
    <location>
        <begin position="596"/>
        <end position="636"/>
    </location>
</feature>
<evidence type="ECO:0000256" key="7">
    <source>
        <dbReference type="HAMAP-Rule" id="MF_00332"/>
    </source>
</evidence>
<name>A0A1F6C2B5_9BACT</name>
<comment type="induction">
    <text evidence="7">By stress conditions e.g. heat shock.</text>
</comment>
<evidence type="ECO:0000313" key="10">
    <source>
        <dbReference type="EMBL" id="OGG43329.1"/>
    </source>
</evidence>
<dbReference type="Proteomes" id="UP000178249">
    <property type="component" value="Unassembled WGS sequence"/>
</dbReference>
<dbReference type="FunFam" id="1.20.1270.10:FF:000001">
    <property type="entry name" value="Molecular chaperone DnaK"/>
    <property type="match status" value="1"/>
</dbReference>
<keyword evidence="6 7" id="KW-0143">Chaperone</keyword>
<evidence type="ECO:0000256" key="9">
    <source>
        <dbReference type="SAM" id="MobiDB-lite"/>
    </source>
</evidence>
<keyword evidence="2 7" id="KW-0597">Phosphoprotein</keyword>
<comment type="similarity">
    <text evidence="1 7 8">Belongs to the heat shock protein 70 family.</text>
</comment>
<dbReference type="GO" id="GO:0005524">
    <property type="term" value="F:ATP binding"/>
    <property type="evidence" value="ECO:0007669"/>
    <property type="project" value="UniProtKB-UniRule"/>
</dbReference>
<dbReference type="Gene3D" id="3.30.420.40">
    <property type="match status" value="2"/>
</dbReference>
<dbReference type="SUPFAM" id="SSF100920">
    <property type="entry name" value="Heat shock protein 70kD (HSP70), peptide-binding domain"/>
    <property type="match status" value="1"/>
</dbReference>
<dbReference type="CDD" id="cd10234">
    <property type="entry name" value="ASKHA_NBD_HSP70_DnaK-like"/>
    <property type="match status" value="1"/>
</dbReference>
<dbReference type="FunFam" id="2.60.34.10:FF:000014">
    <property type="entry name" value="Chaperone protein DnaK HSP70"/>
    <property type="match status" value="1"/>
</dbReference>
<keyword evidence="5 7" id="KW-0346">Stress response</keyword>
<dbReference type="PROSITE" id="PS00329">
    <property type="entry name" value="HSP70_2"/>
    <property type="match status" value="1"/>
</dbReference>
<dbReference type="NCBIfam" id="NF001413">
    <property type="entry name" value="PRK00290.1"/>
    <property type="match status" value="1"/>
</dbReference>
<dbReference type="AlphaFoldDB" id="A0A1F6C2B5"/>
<gene>
    <name evidence="7" type="primary">dnaK</name>
    <name evidence="10" type="ORF">A2841_03635</name>
</gene>
<feature type="modified residue" description="Phosphothreonine; by autocatalysis" evidence="7">
    <location>
        <position position="198"/>
    </location>
</feature>
<feature type="compositionally biased region" description="Gly residues" evidence="9">
    <location>
        <begin position="601"/>
        <end position="611"/>
    </location>
</feature>
<dbReference type="PRINTS" id="PR00301">
    <property type="entry name" value="HEATSHOCK70"/>
</dbReference>
<evidence type="ECO:0000256" key="3">
    <source>
        <dbReference type="ARBA" id="ARBA00022741"/>
    </source>
</evidence>